<evidence type="ECO:0000256" key="1">
    <source>
        <dbReference type="SAM" id="MobiDB-lite"/>
    </source>
</evidence>
<name>A0ABR8DZP0_9NOSO</name>
<organism evidence="2 3">
    <name type="scientific">Nostoc flagelliforme FACHB-838</name>
    <dbReference type="NCBI Taxonomy" id="2692904"/>
    <lineage>
        <taxon>Bacteria</taxon>
        <taxon>Bacillati</taxon>
        <taxon>Cyanobacteriota</taxon>
        <taxon>Cyanophyceae</taxon>
        <taxon>Nostocales</taxon>
        <taxon>Nostocaceae</taxon>
        <taxon>Nostoc</taxon>
    </lineage>
</organism>
<evidence type="ECO:0000313" key="3">
    <source>
        <dbReference type="Proteomes" id="UP000623440"/>
    </source>
</evidence>
<evidence type="ECO:0008006" key="4">
    <source>
        <dbReference type="Google" id="ProtNLM"/>
    </source>
</evidence>
<feature type="region of interest" description="Disordered" evidence="1">
    <location>
        <begin position="1"/>
        <end position="31"/>
    </location>
</feature>
<keyword evidence="3" id="KW-1185">Reference proteome</keyword>
<proteinExistence type="predicted"/>
<accession>A0ABR8DZP0</accession>
<evidence type="ECO:0000313" key="2">
    <source>
        <dbReference type="EMBL" id="MBD2533745.1"/>
    </source>
</evidence>
<sequence>MARSRRSEVGLAGLQDLVGPTSNLSARKSHRLRERSGHEFVGSTRLLTGLL</sequence>
<gene>
    <name evidence="2" type="ORF">H6G97_31000</name>
</gene>
<comment type="caution">
    <text evidence="2">The sequence shown here is derived from an EMBL/GenBank/DDBJ whole genome shotgun (WGS) entry which is preliminary data.</text>
</comment>
<dbReference type="EMBL" id="JACJSI010000112">
    <property type="protein sequence ID" value="MBD2533745.1"/>
    <property type="molecule type" value="Genomic_DNA"/>
</dbReference>
<dbReference type="Proteomes" id="UP000623440">
    <property type="component" value="Unassembled WGS sequence"/>
</dbReference>
<reference evidence="2 3" key="1">
    <citation type="journal article" date="2020" name="ISME J.">
        <title>Comparative genomics reveals insights into cyanobacterial evolution and habitat adaptation.</title>
        <authorList>
            <person name="Chen M.Y."/>
            <person name="Teng W.K."/>
            <person name="Zhao L."/>
            <person name="Hu C.X."/>
            <person name="Zhou Y.K."/>
            <person name="Han B.P."/>
            <person name="Song L.R."/>
            <person name="Shu W.S."/>
        </authorList>
    </citation>
    <scope>NUCLEOTIDE SEQUENCE [LARGE SCALE GENOMIC DNA]</scope>
    <source>
        <strain evidence="2 3">FACHB-838</strain>
    </source>
</reference>
<protein>
    <recommendedName>
        <fullName evidence="4">Transposase</fullName>
    </recommendedName>
</protein>